<keyword evidence="2" id="KW-1185">Reference proteome</keyword>
<dbReference type="Pfam" id="PF09195">
    <property type="entry name" value="Endonuc-BglII"/>
    <property type="match status" value="1"/>
</dbReference>
<evidence type="ECO:0000313" key="1">
    <source>
        <dbReference type="EMBL" id="ABL71905.1"/>
    </source>
</evidence>
<dbReference type="AlphaFoldDB" id="A1B8R1"/>
<dbReference type="GO" id="GO:0000287">
    <property type="term" value="F:magnesium ion binding"/>
    <property type="evidence" value="ECO:0007669"/>
    <property type="project" value="InterPro"/>
</dbReference>
<dbReference type="KEGG" id="pde:Pden_3839"/>
<accession>A1B8R1</accession>
<name>A1B8R1_PARDP</name>
<protein>
    <recommendedName>
        <fullName evidence="3">Restriction endonuclease</fullName>
    </recommendedName>
</protein>
<dbReference type="GO" id="GO:0009036">
    <property type="term" value="F:type II site-specific deoxyribonuclease activity"/>
    <property type="evidence" value="ECO:0007669"/>
    <property type="project" value="InterPro"/>
</dbReference>
<dbReference type="InterPro" id="IPR011335">
    <property type="entry name" value="Restrct_endonuc-II-like"/>
</dbReference>
<gene>
    <name evidence="1" type="ordered locus">Pden_3839</name>
</gene>
<organism evidence="1 2">
    <name type="scientific">Paracoccus denitrificans (strain Pd 1222)</name>
    <dbReference type="NCBI Taxonomy" id="318586"/>
    <lineage>
        <taxon>Bacteria</taxon>
        <taxon>Pseudomonadati</taxon>
        <taxon>Pseudomonadota</taxon>
        <taxon>Alphaproteobacteria</taxon>
        <taxon>Rhodobacterales</taxon>
        <taxon>Paracoccaceae</taxon>
        <taxon>Paracoccus</taxon>
    </lineage>
</organism>
<dbReference type="EnsemblBacteria" id="ABL71905">
    <property type="protein sequence ID" value="ABL71905"/>
    <property type="gene ID" value="Pden_3839"/>
</dbReference>
<dbReference type="Gene3D" id="3.40.91.20">
    <property type="match status" value="1"/>
</dbReference>
<sequence>MSMKLAYTYEDHHSAGAEWDRRDLKEWLTDVFEAPAVKIAPRCTPDVRKHVETEFLKEGWALNVNLDQAHGLSVFAMQDDLAFQLQTGNMSRAPYDLLKLQYLFQSQKIEAAGIALPTREAAKIIGDNIANAERVIKELELFDRVITVPILVVAFE</sequence>
<dbReference type="Proteomes" id="UP000000361">
    <property type="component" value="Chromosome 2"/>
</dbReference>
<dbReference type="InterPro" id="IPR011338">
    <property type="entry name" value="BamHI/BglII/BstY"/>
</dbReference>
<proteinExistence type="predicted"/>
<dbReference type="GO" id="GO:0003677">
    <property type="term" value="F:DNA binding"/>
    <property type="evidence" value="ECO:0007669"/>
    <property type="project" value="InterPro"/>
</dbReference>
<dbReference type="HOGENOM" id="CLU_139044_0_0_5"/>
<dbReference type="GO" id="GO:0009307">
    <property type="term" value="P:DNA restriction-modification system"/>
    <property type="evidence" value="ECO:0007669"/>
    <property type="project" value="InterPro"/>
</dbReference>
<dbReference type="InterPro" id="IPR015278">
    <property type="entry name" value="BglII-like"/>
</dbReference>
<reference evidence="2" key="1">
    <citation type="submission" date="2006-12" db="EMBL/GenBank/DDBJ databases">
        <title>Complete sequence of chromosome 2 of Paracoccus denitrificans PD1222.</title>
        <authorList>
            <person name="Copeland A."/>
            <person name="Lucas S."/>
            <person name="Lapidus A."/>
            <person name="Barry K."/>
            <person name="Detter J.C."/>
            <person name="Glavina del Rio T."/>
            <person name="Hammon N."/>
            <person name="Israni S."/>
            <person name="Dalin E."/>
            <person name="Tice H."/>
            <person name="Pitluck S."/>
            <person name="Munk A.C."/>
            <person name="Brettin T."/>
            <person name="Bruce D."/>
            <person name="Han C."/>
            <person name="Tapia R."/>
            <person name="Gilna P."/>
            <person name="Schmutz J."/>
            <person name="Larimer F."/>
            <person name="Land M."/>
            <person name="Hauser L."/>
            <person name="Kyrpides N."/>
            <person name="Lykidis A."/>
            <person name="Spiro S."/>
            <person name="Richardson D.J."/>
            <person name="Moir J.W.B."/>
            <person name="Ferguson S.J."/>
            <person name="van Spanning R.J.M."/>
            <person name="Richardson P."/>
        </authorList>
    </citation>
    <scope>NUCLEOTIDE SEQUENCE [LARGE SCALE GENOMIC DNA]</scope>
    <source>
        <strain evidence="2">Pd 1222</strain>
    </source>
</reference>
<evidence type="ECO:0000313" key="2">
    <source>
        <dbReference type="Proteomes" id="UP000000361"/>
    </source>
</evidence>
<dbReference type="EMBL" id="CP000490">
    <property type="protein sequence ID" value="ABL71905.1"/>
    <property type="molecule type" value="Genomic_DNA"/>
</dbReference>
<dbReference type="eggNOG" id="ENOG50336CN">
    <property type="taxonomic scope" value="Bacteria"/>
</dbReference>
<dbReference type="SUPFAM" id="SSF52980">
    <property type="entry name" value="Restriction endonuclease-like"/>
    <property type="match status" value="1"/>
</dbReference>
<dbReference type="STRING" id="318586.Pden_3839"/>
<evidence type="ECO:0008006" key="3">
    <source>
        <dbReference type="Google" id="ProtNLM"/>
    </source>
</evidence>